<accession>A0ACC2STW6</accession>
<protein>
    <submittedName>
        <fullName evidence="1">Glutamate decarboxylase gad1</fullName>
        <ecNumber evidence="1">4.1.1.15</ecNumber>
    </submittedName>
</protein>
<sequence length="548" mass="61229">MALSVRIDPDLLLQEAKDTPQESSNDPHMHSFAYSSRYQKNEVPKYIIPETGMEAKAAYRLVHDELNLDGRSELNCATFLTLWMEPEAEALVKENMNKNFVDADGFPSSMIIHERCISMMAHLWNVPEGHHAIGTVVSGSSEGVILGGLAMKWLWRDKRKLAGKDFSRPNVVLGSNAHCCVEKFARYFDVETRIVPVRKECNYVMSPEDCVKHCDENTIGVYSILGSTYTGHYEDVEALSKALDKLQKETGLDIPIHVDAASGGFVAPFATPNLKWSFDVPRVVSINTSGHKFGLVYAGLGWVMWKNQDLLHKDLVFEMHYLGVTEYSFSLSFSRPSTHIIAQYYNFLRLGHKGYSYVMDSCLSNARYLSRALEQSGMFDVLSDIHRPKGFYGPGTLVEKDLGLKHVNKGLPLVAFTTSDRFRSLCPGIDVADISGLVRTKGWLIPAYSLPMGCEENRILRIVIKEGISEEMIDRLIRDIITACNAINAKSSMRGGAMAQDITCDRPSKSIFEIMEEDCSENPFISSSDEDPSPATKGNHCTTYHGCC</sequence>
<organism evidence="1 2">
    <name type="scientific">Entomophthora muscae</name>
    <dbReference type="NCBI Taxonomy" id="34485"/>
    <lineage>
        <taxon>Eukaryota</taxon>
        <taxon>Fungi</taxon>
        <taxon>Fungi incertae sedis</taxon>
        <taxon>Zoopagomycota</taxon>
        <taxon>Entomophthoromycotina</taxon>
        <taxon>Entomophthoromycetes</taxon>
        <taxon>Entomophthorales</taxon>
        <taxon>Entomophthoraceae</taxon>
        <taxon>Entomophthora</taxon>
    </lineage>
</organism>
<keyword evidence="2" id="KW-1185">Reference proteome</keyword>
<dbReference type="EC" id="4.1.1.15" evidence="1"/>
<evidence type="ECO:0000313" key="2">
    <source>
        <dbReference type="Proteomes" id="UP001165960"/>
    </source>
</evidence>
<gene>
    <name evidence="1" type="primary">GAD1_1</name>
    <name evidence="1" type="ORF">DSO57_1017087</name>
</gene>
<evidence type="ECO:0000313" key="1">
    <source>
        <dbReference type="EMBL" id="KAJ9065681.1"/>
    </source>
</evidence>
<reference evidence="1" key="1">
    <citation type="submission" date="2022-04" db="EMBL/GenBank/DDBJ databases">
        <title>Genome of the entomopathogenic fungus Entomophthora muscae.</title>
        <authorList>
            <person name="Elya C."/>
            <person name="Lovett B.R."/>
            <person name="Lee E."/>
            <person name="Macias A.M."/>
            <person name="Hajek A.E."/>
            <person name="De Bivort B.L."/>
            <person name="Kasson M.T."/>
            <person name="De Fine Licht H.H."/>
            <person name="Stajich J.E."/>
        </authorList>
    </citation>
    <scope>NUCLEOTIDE SEQUENCE</scope>
    <source>
        <strain evidence="1">Berkeley</strain>
    </source>
</reference>
<keyword evidence="1" id="KW-0456">Lyase</keyword>
<dbReference type="Proteomes" id="UP001165960">
    <property type="component" value="Unassembled WGS sequence"/>
</dbReference>
<dbReference type="EMBL" id="QTSX02004331">
    <property type="protein sequence ID" value="KAJ9065681.1"/>
    <property type="molecule type" value="Genomic_DNA"/>
</dbReference>
<proteinExistence type="predicted"/>
<comment type="caution">
    <text evidence="1">The sequence shown here is derived from an EMBL/GenBank/DDBJ whole genome shotgun (WGS) entry which is preliminary data.</text>
</comment>
<name>A0ACC2STW6_9FUNG</name>